<dbReference type="AlphaFoldDB" id="A0A4P9X6D9"/>
<keyword evidence="2 4" id="KW-0689">Ribosomal protein</keyword>
<dbReference type="SUPFAM" id="SSF54686">
    <property type="entry name" value="Ribosomal protein L16p/L10e"/>
    <property type="match status" value="1"/>
</dbReference>
<dbReference type="InterPro" id="IPR036920">
    <property type="entry name" value="Ribosomal_uL16_sf"/>
</dbReference>
<proteinExistence type="inferred from homology"/>
<dbReference type="PANTHER" id="PTHR12220">
    <property type="entry name" value="50S/60S RIBOSOMAL PROTEIN L16"/>
    <property type="match status" value="1"/>
</dbReference>
<evidence type="ECO:0000256" key="3">
    <source>
        <dbReference type="ARBA" id="ARBA00023274"/>
    </source>
</evidence>
<accession>A0A4P9X6D9</accession>
<dbReference type="Proteomes" id="UP000274922">
    <property type="component" value="Unassembled WGS sequence"/>
</dbReference>
<evidence type="ECO:0000256" key="1">
    <source>
        <dbReference type="ARBA" id="ARBA00008931"/>
    </source>
</evidence>
<dbReference type="Pfam" id="PF00252">
    <property type="entry name" value="Ribosomal_L16"/>
    <property type="match status" value="1"/>
</dbReference>
<gene>
    <name evidence="5" type="ORF">CAUPRSCDRAFT_2896</name>
    <name evidence="6" type="ORF">CXG81DRAFT_4738</name>
</gene>
<protein>
    <submittedName>
        <fullName evidence="5">Ribosomal protein L16</fullName>
    </submittedName>
</protein>
<reference evidence="5" key="3">
    <citation type="submission" date="2018-08" db="EMBL/GenBank/DDBJ databases">
        <title>Leveraging single-cell genomics to expand the Fungal Tree of Life.</title>
        <authorList>
            <consortium name="DOE Joint Genome Institute"/>
            <person name="Ahrendt S.R."/>
            <person name="Quandt C.A."/>
            <person name="Ciobanu D."/>
            <person name="Clum A."/>
            <person name="Salamov A."/>
            <person name="Andreopoulos B."/>
            <person name="Cheng J.-F."/>
            <person name="Woyke T."/>
            <person name="Pelin A."/>
            <person name="Henrissat B."/>
            <person name="Reynolds N."/>
            <person name="Benny G.L."/>
            <person name="Smith M.E."/>
            <person name="James T.Y."/>
            <person name="Grigoriev I.V."/>
        </authorList>
    </citation>
    <scope>NUCLEOTIDE SEQUENCE</scope>
    <source>
        <strain evidence="5">ATCC 52028</strain>
    </source>
</reference>
<evidence type="ECO:0000256" key="2">
    <source>
        <dbReference type="ARBA" id="ARBA00022980"/>
    </source>
</evidence>
<dbReference type="PANTHER" id="PTHR12220:SF13">
    <property type="entry name" value="LARGE RIBOSOMAL SUBUNIT PROTEIN UL16M"/>
    <property type="match status" value="1"/>
</dbReference>
<feature type="non-terminal residue" evidence="6">
    <location>
        <position position="1"/>
    </location>
</feature>
<evidence type="ECO:0000313" key="8">
    <source>
        <dbReference type="Proteomes" id="UP000274922"/>
    </source>
</evidence>
<dbReference type="GO" id="GO:0032543">
    <property type="term" value="P:mitochondrial translation"/>
    <property type="evidence" value="ECO:0007669"/>
    <property type="project" value="TreeGrafter"/>
</dbReference>
<dbReference type="STRING" id="1555241.A0A4P9X6D9"/>
<dbReference type="Proteomes" id="UP000268535">
    <property type="component" value="Unassembled WGS sequence"/>
</dbReference>
<name>A0A4P9X6D9_9FUNG</name>
<dbReference type="EMBL" id="ML014201">
    <property type="protein sequence ID" value="RKP00744.1"/>
    <property type="molecule type" value="Genomic_DNA"/>
</dbReference>
<feature type="non-terminal residue" evidence="6">
    <location>
        <position position="135"/>
    </location>
</feature>
<dbReference type="Gene3D" id="3.90.1170.10">
    <property type="entry name" value="Ribosomal protein L10e/L16"/>
    <property type="match status" value="1"/>
</dbReference>
<keyword evidence="3 4" id="KW-0687">Ribonucleoprotein</keyword>
<dbReference type="InterPro" id="IPR016180">
    <property type="entry name" value="Ribosomal_uL16_dom"/>
</dbReference>
<dbReference type="CDD" id="cd01433">
    <property type="entry name" value="Ribosomal_L16_L10e"/>
    <property type="match status" value="1"/>
</dbReference>
<evidence type="ECO:0000256" key="4">
    <source>
        <dbReference type="RuleBase" id="RU004413"/>
    </source>
</evidence>
<dbReference type="InterPro" id="IPR020798">
    <property type="entry name" value="Ribosomal_uL16_CS"/>
</dbReference>
<dbReference type="NCBIfam" id="TIGR01164">
    <property type="entry name" value="rplP_bact"/>
    <property type="match status" value="1"/>
</dbReference>
<dbReference type="EMBL" id="ML009552">
    <property type="protein sequence ID" value="RKO96876.1"/>
    <property type="molecule type" value="Genomic_DNA"/>
</dbReference>
<reference evidence="7 8" key="1">
    <citation type="journal article" date="2018" name="Nat. Microbiol.">
        <title>Leveraging single-cell genomics to expand the fungal tree of life.</title>
        <authorList>
            <person name="Ahrendt S.R."/>
            <person name="Quandt C.A."/>
            <person name="Ciobanu D."/>
            <person name="Clum A."/>
            <person name="Salamov A."/>
            <person name="Andreopoulos B."/>
            <person name="Cheng J.F."/>
            <person name="Woyke T."/>
            <person name="Pelin A."/>
            <person name="Henrissat B."/>
            <person name="Reynolds N.K."/>
            <person name="Benny G.L."/>
            <person name="Smith M.E."/>
            <person name="James T.Y."/>
            <person name="Grigoriev I.V."/>
        </authorList>
    </citation>
    <scope>NUCLEOTIDE SEQUENCE [LARGE SCALE GENOMIC DNA]</scope>
    <source>
        <strain evidence="7 8">ATCC 52028</strain>
    </source>
</reference>
<reference evidence="6" key="2">
    <citation type="submission" date="2018-04" db="EMBL/GenBank/DDBJ databases">
        <title>Leveraging single-cell genomics to expand the Fungal Tree of Life.</title>
        <authorList>
            <consortium name="DOE Joint Genome Institute"/>
            <person name="Ahrendt S.R."/>
            <person name="Quandt C.A."/>
            <person name="Ciobanu D."/>
            <person name="Clum A."/>
            <person name="Salamov A."/>
            <person name="Andreopoulos B."/>
            <person name="Cheng J.-F."/>
            <person name="Woyke T."/>
            <person name="Pelin A."/>
            <person name="Henrissat B."/>
            <person name="Benny G.L."/>
            <person name="Smith M.E."/>
            <person name="James T.Y."/>
            <person name="Grigoriev I.V."/>
        </authorList>
    </citation>
    <scope>NUCLEOTIDE SEQUENCE</scope>
    <source>
        <strain evidence="6">ATCC 52028</strain>
    </source>
</reference>
<dbReference type="InterPro" id="IPR047873">
    <property type="entry name" value="Ribosomal_uL16"/>
</dbReference>
<evidence type="ECO:0000313" key="5">
    <source>
        <dbReference type="EMBL" id="RKO96876.1"/>
    </source>
</evidence>
<sequence length="135" mass="15095">RPKRLRHAKVPCGFWPSRSGGTLRGSQPCYGEYGLKAKEGRRLTDKQIDVARTAARRVLKPHRGSKFFLRIFPHRPVTKKAAETRMGKGKGNVDHFAQWVAPGHMLFEVRGVRKEIAEQALTVAGANLGIKVQIV</sequence>
<evidence type="ECO:0000313" key="6">
    <source>
        <dbReference type="EMBL" id="RKP00744.1"/>
    </source>
</evidence>
<comment type="similarity">
    <text evidence="1 4">Belongs to the universal ribosomal protein uL16 family.</text>
</comment>
<dbReference type="PRINTS" id="PR00060">
    <property type="entry name" value="RIBOSOMALL16"/>
</dbReference>
<dbReference type="GO" id="GO:0019843">
    <property type="term" value="F:rRNA binding"/>
    <property type="evidence" value="ECO:0007669"/>
    <property type="project" value="InterPro"/>
</dbReference>
<dbReference type="OrthoDB" id="268521at2759"/>
<dbReference type="GO" id="GO:0005762">
    <property type="term" value="C:mitochondrial large ribosomal subunit"/>
    <property type="evidence" value="ECO:0007669"/>
    <property type="project" value="TreeGrafter"/>
</dbReference>
<dbReference type="GO" id="GO:0003735">
    <property type="term" value="F:structural constituent of ribosome"/>
    <property type="evidence" value="ECO:0007669"/>
    <property type="project" value="InterPro"/>
</dbReference>
<organism evidence="6 8">
    <name type="scientific">Caulochytrium protostelioides</name>
    <dbReference type="NCBI Taxonomy" id="1555241"/>
    <lineage>
        <taxon>Eukaryota</taxon>
        <taxon>Fungi</taxon>
        <taxon>Fungi incertae sedis</taxon>
        <taxon>Chytridiomycota</taxon>
        <taxon>Chytridiomycota incertae sedis</taxon>
        <taxon>Chytridiomycetes</taxon>
        <taxon>Caulochytriales</taxon>
        <taxon>Caulochytriaceae</taxon>
        <taxon>Caulochytrium</taxon>
    </lineage>
</organism>
<dbReference type="InterPro" id="IPR000114">
    <property type="entry name" value="Ribosomal_uL16_bact-type"/>
</dbReference>
<dbReference type="PROSITE" id="PS00701">
    <property type="entry name" value="RIBOSOMAL_L16_2"/>
    <property type="match status" value="1"/>
</dbReference>
<keyword evidence="8" id="KW-1185">Reference proteome</keyword>
<evidence type="ECO:0000313" key="7">
    <source>
        <dbReference type="Proteomes" id="UP000268535"/>
    </source>
</evidence>